<comment type="similarity">
    <text evidence="2">Belongs to the glycosyltransferase 29 family.</text>
</comment>
<feature type="compositionally biased region" description="Low complexity" evidence="11">
    <location>
        <begin position="154"/>
        <end position="164"/>
    </location>
</feature>
<comment type="subcellular location">
    <subcellularLocation>
        <location evidence="1">Golgi apparatus membrane</location>
        <topology evidence="1">Single-pass type II membrane protein</topology>
    </subcellularLocation>
</comment>
<evidence type="ECO:0000313" key="13">
    <source>
        <dbReference type="EMBL" id="CAD8676794.1"/>
    </source>
</evidence>
<evidence type="ECO:0000256" key="5">
    <source>
        <dbReference type="ARBA" id="ARBA00022692"/>
    </source>
</evidence>
<dbReference type="PANTHER" id="PTHR11987:SF53">
    <property type="entry name" value="ALPHA-2,8-SIALYLTRANSFERASE 8F-LIKE"/>
    <property type="match status" value="1"/>
</dbReference>
<evidence type="ECO:0000256" key="7">
    <source>
        <dbReference type="ARBA" id="ARBA00022989"/>
    </source>
</evidence>
<dbReference type="GO" id="GO:0009311">
    <property type="term" value="P:oligosaccharide metabolic process"/>
    <property type="evidence" value="ECO:0007669"/>
    <property type="project" value="TreeGrafter"/>
</dbReference>
<dbReference type="GO" id="GO:0003828">
    <property type="term" value="F:alpha-N-acetylneuraminate alpha-2,8-sialyltransferase activity"/>
    <property type="evidence" value="ECO:0007669"/>
    <property type="project" value="TreeGrafter"/>
</dbReference>
<evidence type="ECO:0000256" key="12">
    <source>
        <dbReference type="SAM" id="Phobius"/>
    </source>
</evidence>
<dbReference type="InterPro" id="IPR001675">
    <property type="entry name" value="Glyco_trans_29"/>
</dbReference>
<evidence type="ECO:0000256" key="9">
    <source>
        <dbReference type="ARBA" id="ARBA00023136"/>
    </source>
</evidence>
<keyword evidence="6" id="KW-0735">Signal-anchor</keyword>
<feature type="region of interest" description="Disordered" evidence="11">
    <location>
        <begin position="39"/>
        <end position="76"/>
    </location>
</feature>
<keyword evidence="9 12" id="KW-0472">Membrane</keyword>
<feature type="compositionally biased region" description="Low complexity" evidence="11">
    <location>
        <begin position="127"/>
        <end position="141"/>
    </location>
</feature>
<protein>
    <submittedName>
        <fullName evidence="13">Uncharacterized protein</fullName>
    </submittedName>
</protein>
<evidence type="ECO:0000256" key="2">
    <source>
        <dbReference type="ARBA" id="ARBA00006003"/>
    </source>
</evidence>
<gene>
    <name evidence="13" type="ORF">POBO1169_LOCUS13324</name>
</gene>
<evidence type="ECO:0000256" key="1">
    <source>
        <dbReference type="ARBA" id="ARBA00004323"/>
    </source>
</evidence>
<keyword evidence="8" id="KW-0333">Golgi apparatus</keyword>
<evidence type="ECO:0000256" key="8">
    <source>
        <dbReference type="ARBA" id="ARBA00023034"/>
    </source>
</evidence>
<feature type="compositionally biased region" description="Low complexity" evidence="11">
    <location>
        <begin position="60"/>
        <end position="71"/>
    </location>
</feature>
<dbReference type="InterPro" id="IPR050943">
    <property type="entry name" value="Glycosyltr_29_Sialyltrsf"/>
</dbReference>
<keyword evidence="4" id="KW-0808">Transferase</keyword>
<keyword evidence="10" id="KW-0325">Glycoprotein</keyword>
<dbReference type="PANTHER" id="PTHR11987">
    <property type="entry name" value="ALPHA-2,8-SIALYLTRANSFERASE"/>
    <property type="match status" value="1"/>
</dbReference>
<evidence type="ECO:0000256" key="11">
    <source>
        <dbReference type="SAM" id="MobiDB-lite"/>
    </source>
</evidence>
<proteinExistence type="inferred from homology"/>
<dbReference type="Pfam" id="PF00777">
    <property type="entry name" value="Glyco_transf_29"/>
    <property type="match status" value="1"/>
</dbReference>
<keyword evidence="7 12" id="KW-1133">Transmembrane helix</keyword>
<evidence type="ECO:0000256" key="6">
    <source>
        <dbReference type="ARBA" id="ARBA00022968"/>
    </source>
</evidence>
<organism evidence="13">
    <name type="scientific">Pyramimonas obovata</name>
    <dbReference type="NCBI Taxonomy" id="1411642"/>
    <lineage>
        <taxon>Eukaryota</taxon>
        <taxon>Viridiplantae</taxon>
        <taxon>Chlorophyta</taxon>
        <taxon>Pyramimonadophyceae</taxon>
        <taxon>Pyramimonadales</taxon>
        <taxon>Pyramimonadaceae</taxon>
        <taxon>Pyramimonas</taxon>
        <taxon>Pyramimonas incertae sedis</taxon>
    </lineage>
</organism>
<feature type="compositionally biased region" description="Pro residues" evidence="11">
    <location>
        <begin position="142"/>
        <end position="153"/>
    </location>
</feature>
<feature type="transmembrane region" description="Helical" evidence="12">
    <location>
        <begin position="12"/>
        <end position="33"/>
    </location>
</feature>
<dbReference type="GO" id="GO:0006491">
    <property type="term" value="P:N-glycan processing"/>
    <property type="evidence" value="ECO:0007669"/>
    <property type="project" value="TreeGrafter"/>
</dbReference>
<dbReference type="Gene3D" id="3.90.1480.20">
    <property type="entry name" value="Glycosyl transferase family 29"/>
    <property type="match status" value="1"/>
</dbReference>
<dbReference type="AlphaFoldDB" id="A0A7S0RG75"/>
<dbReference type="InterPro" id="IPR038578">
    <property type="entry name" value="GT29-like_sf"/>
</dbReference>
<accession>A0A7S0RG75</accession>
<feature type="region of interest" description="Disordered" evidence="11">
    <location>
        <begin position="110"/>
        <end position="164"/>
    </location>
</feature>
<dbReference type="GO" id="GO:0000139">
    <property type="term" value="C:Golgi membrane"/>
    <property type="evidence" value="ECO:0007669"/>
    <property type="project" value="UniProtKB-SubCell"/>
</dbReference>
<evidence type="ECO:0000256" key="10">
    <source>
        <dbReference type="ARBA" id="ARBA00023180"/>
    </source>
</evidence>
<name>A0A7S0RG75_9CHLO</name>
<keyword evidence="5 12" id="KW-0812">Transmembrane</keyword>
<evidence type="ECO:0000256" key="4">
    <source>
        <dbReference type="ARBA" id="ARBA00022679"/>
    </source>
</evidence>
<reference evidence="13" key="1">
    <citation type="submission" date="2021-01" db="EMBL/GenBank/DDBJ databases">
        <authorList>
            <person name="Corre E."/>
            <person name="Pelletier E."/>
            <person name="Niang G."/>
            <person name="Scheremetjew M."/>
            <person name="Finn R."/>
            <person name="Kale V."/>
            <person name="Holt S."/>
            <person name="Cochrane G."/>
            <person name="Meng A."/>
            <person name="Brown T."/>
            <person name="Cohen L."/>
        </authorList>
    </citation>
    <scope>NUCLEOTIDE SEQUENCE</scope>
    <source>
        <strain evidence="13">CCMP722</strain>
    </source>
</reference>
<sequence length="470" mass="50905">MNQSVKTQGLGLRGVVVIGAVILLGLIVALSGLQGINPQDVPEESLTDESTVTTPVGEDTTSSASAPTTAPDMLSSTQKTRLEALGFTGDQLDKFNTMSSAQLIQVLDQATSKTTERTSQLRGGSRQLVPPAQQPTAVPAVETPPPTAPPPMAAPASTAPAVEPAEGGNATIAQEGTPEDSVRIPVNSALLKTLAPPKLCFTAVNGEKAEPTTTKMKQPPSDKVARRIYELMAADRPCWIFTRDCVRANMTDTRGKPFQNKYMAAGSTLEDMWPNIPEIPKGGMGTCAIVGTADNLVGKGWGKQIDAHDFIVRFNTVLKGYEKDVGSRVDGLWVKDTYNSKETDQIVPTRYMMIPKTPTRNLEPMRGKPIMVYGPAMAQWRAVAREVYEIYKKDKKITKGSPTGGLTRMASMIESGICSRLDIYGFSSGGGKYFRRNQVVKEAHVINIEHYLRRLVMAFRLRGDVCVYGV</sequence>
<dbReference type="EMBL" id="HBFA01026231">
    <property type="protein sequence ID" value="CAD8676794.1"/>
    <property type="molecule type" value="Transcribed_RNA"/>
</dbReference>
<keyword evidence="3" id="KW-0328">Glycosyltransferase</keyword>
<feature type="compositionally biased region" description="Polar residues" evidence="11">
    <location>
        <begin position="110"/>
        <end position="122"/>
    </location>
</feature>
<evidence type="ECO:0000256" key="3">
    <source>
        <dbReference type="ARBA" id="ARBA00022676"/>
    </source>
</evidence>